<reference evidence="3" key="1">
    <citation type="journal article" date="2019" name="Int. J. Syst. Evol. Microbiol.">
        <title>The Global Catalogue of Microorganisms (GCM) 10K type strain sequencing project: providing services to taxonomists for standard genome sequencing and annotation.</title>
        <authorList>
            <consortium name="The Broad Institute Genomics Platform"/>
            <consortium name="The Broad Institute Genome Sequencing Center for Infectious Disease"/>
            <person name="Wu L."/>
            <person name="Ma J."/>
        </authorList>
    </citation>
    <scope>NUCLEOTIDE SEQUENCE [LARGE SCALE GENOMIC DNA]</scope>
    <source>
        <strain evidence="3">JCM 16702</strain>
    </source>
</reference>
<dbReference type="Gene3D" id="3.30.1540.10">
    <property type="entry name" value="formyl-coa transferase, domain 3"/>
    <property type="match status" value="1"/>
</dbReference>
<dbReference type="PANTHER" id="PTHR48207">
    <property type="entry name" value="SUCCINATE--HYDROXYMETHYLGLUTARATE COA-TRANSFERASE"/>
    <property type="match status" value="1"/>
</dbReference>
<keyword evidence="3" id="KW-1185">Reference proteome</keyword>
<dbReference type="Gene3D" id="3.40.50.10540">
    <property type="entry name" value="Crotonobetainyl-coa:carnitine coa-transferase, domain 1"/>
    <property type="match status" value="1"/>
</dbReference>
<dbReference type="Proteomes" id="UP001500683">
    <property type="component" value="Unassembled WGS sequence"/>
</dbReference>
<dbReference type="PANTHER" id="PTHR48207:SF3">
    <property type="entry name" value="SUCCINATE--HYDROXYMETHYLGLUTARATE COA-TRANSFERASE"/>
    <property type="match status" value="1"/>
</dbReference>
<gene>
    <name evidence="2" type="ORF">GCM10022214_03200</name>
</gene>
<accession>A0ABP7UY33</accession>
<evidence type="ECO:0000256" key="1">
    <source>
        <dbReference type="ARBA" id="ARBA00022679"/>
    </source>
</evidence>
<dbReference type="SUPFAM" id="SSF89796">
    <property type="entry name" value="CoA-transferase family III (CaiB/BaiF)"/>
    <property type="match status" value="1"/>
</dbReference>
<dbReference type="InterPro" id="IPR050483">
    <property type="entry name" value="CoA-transferase_III_domain"/>
</dbReference>
<name>A0ABP7UY33_9ACTN</name>
<dbReference type="InterPro" id="IPR003673">
    <property type="entry name" value="CoA-Trfase_fam_III"/>
</dbReference>
<evidence type="ECO:0000313" key="2">
    <source>
        <dbReference type="EMBL" id="GAA4055369.1"/>
    </source>
</evidence>
<dbReference type="Pfam" id="PF02515">
    <property type="entry name" value="CoA_transf_3"/>
    <property type="match status" value="1"/>
</dbReference>
<dbReference type="InterPro" id="IPR044855">
    <property type="entry name" value="CoA-Trfase_III_dom3_sf"/>
</dbReference>
<dbReference type="GO" id="GO:0016740">
    <property type="term" value="F:transferase activity"/>
    <property type="evidence" value="ECO:0007669"/>
    <property type="project" value="UniProtKB-KW"/>
</dbReference>
<dbReference type="InterPro" id="IPR023606">
    <property type="entry name" value="CoA-Trfase_III_dom_1_sf"/>
</dbReference>
<protein>
    <submittedName>
        <fullName evidence="2">CoA transferase</fullName>
    </submittedName>
</protein>
<keyword evidence="1 2" id="KW-0808">Transferase</keyword>
<organism evidence="2 3">
    <name type="scientific">Actinomadura miaoliensis</name>
    <dbReference type="NCBI Taxonomy" id="430685"/>
    <lineage>
        <taxon>Bacteria</taxon>
        <taxon>Bacillati</taxon>
        <taxon>Actinomycetota</taxon>
        <taxon>Actinomycetes</taxon>
        <taxon>Streptosporangiales</taxon>
        <taxon>Thermomonosporaceae</taxon>
        <taxon>Actinomadura</taxon>
    </lineage>
</organism>
<comment type="caution">
    <text evidence="2">The sequence shown here is derived from an EMBL/GenBank/DDBJ whole genome shotgun (WGS) entry which is preliminary data.</text>
</comment>
<sequence>MSDDASPRPGGASPGTGGAAPGALGDLRVVEMGQLLAGPFCGQLLGDFGAEVVKVEPPGAGDPMREWGREKPHGQSLWWPILARNKKSVTLNLRTPEGQALARRLIAGADVLVENFRPGTLERWGLAPEVLHADNPRLIITRVTGYGQDGPYAPRAGFGSIGEAMGGIRYVTGDPDRPPSRAGISLGDELAGTFAALGTLVALHARHRTGRGQIVDSALYEAVLAMMESLIPEWEIAGYQRERTGSVLPNVAPSNVYPTKDGPVLIAANRDTIWRRLAALMGRPELADDERYATHGARGANAGELDDLIAAWTADQESSALLELLHENGIPAGLTYRARDMLADPHYKAREAIIRMAHPDFGDFPMQGVFPKLSDTPGEVRTVGPSLGQHNAEVYGALGLTTEEIAALAATGTI</sequence>
<evidence type="ECO:0000313" key="3">
    <source>
        <dbReference type="Proteomes" id="UP001500683"/>
    </source>
</evidence>
<dbReference type="RefSeq" id="WP_344939558.1">
    <property type="nucleotide sequence ID" value="NZ_BAAAZG010000001.1"/>
</dbReference>
<proteinExistence type="predicted"/>
<dbReference type="EMBL" id="BAAAZG010000001">
    <property type="protein sequence ID" value="GAA4055369.1"/>
    <property type="molecule type" value="Genomic_DNA"/>
</dbReference>